<dbReference type="RefSeq" id="WP_039217103.1">
    <property type="nucleotide sequence ID" value="NZ_JWLW01000005.1"/>
</dbReference>
<dbReference type="PANTHER" id="PTHR12558">
    <property type="entry name" value="CELL DIVISION CYCLE 16,23,27"/>
    <property type="match status" value="1"/>
</dbReference>
<evidence type="ECO:0000313" key="2">
    <source>
        <dbReference type="EMBL" id="KHT56479.1"/>
    </source>
</evidence>
<feature type="signal peptide" evidence="1">
    <location>
        <begin position="1"/>
        <end position="30"/>
    </location>
</feature>
<dbReference type="EMBL" id="JWLW01000005">
    <property type="protein sequence ID" value="KHT56479.1"/>
    <property type="molecule type" value="Genomic_DNA"/>
</dbReference>
<accession>A0A0B3Y2W8</accession>
<dbReference type="Pfam" id="PF14559">
    <property type="entry name" value="TPR_19"/>
    <property type="match status" value="4"/>
</dbReference>
<dbReference type="OrthoDB" id="6110507at2"/>
<keyword evidence="1" id="KW-0732">Signal</keyword>
<dbReference type="NCBIfam" id="TIGR02917">
    <property type="entry name" value="PEP_TPR_lipo"/>
    <property type="match status" value="1"/>
</dbReference>
<evidence type="ECO:0000256" key="1">
    <source>
        <dbReference type="SAM" id="SignalP"/>
    </source>
</evidence>
<dbReference type="Proteomes" id="UP000031197">
    <property type="component" value="Unassembled WGS sequence"/>
</dbReference>
<protein>
    <submittedName>
        <fullName evidence="2">Uncharacterized protein</fullName>
    </submittedName>
</protein>
<keyword evidence="3" id="KW-1185">Reference proteome</keyword>
<name>A0A0B3Y2W8_9ALTE</name>
<dbReference type="InterPro" id="IPR011990">
    <property type="entry name" value="TPR-like_helical_dom_sf"/>
</dbReference>
<dbReference type="AlphaFoldDB" id="A0A0B3Y2W8"/>
<dbReference type="PANTHER" id="PTHR12558:SF13">
    <property type="entry name" value="CELL DIVISION CYCLE PROTEIN 27 HOMOLOG"/>
    <property type="match status" value="1"/>
</dbReference>
<dbReference type="SUPFAM" id="SSF48452">
    <property type="entry name" value="TPR-like"/>
    <property type="match status" value="5"/>
</dbReference>
<dbReference type="SMART" id="SM00028">
    <property type="entry name" value="TPR"/>
    <property type="match status" value="13"/>
</dbReference>
<reference evidence="2 3" key="1">
    <citation type="submission" date="2014-12" db="EMBL/GenBank/DDBJ databases">
        <title>Genome sequencing of Alteromonas marina AD001.</title>
        <authorList>
            <person name="Adrian T.G.S."/>
            <person name="Chan K.G."/>
        </authorList>
    </citation>
    <scope>NUCLEOTIDE SEQUENCE [LARGE SCALE GENOMIC DNA]</scope>
    <source>
        <strain evidence="2 3">AD001</strain>
    </source>
</reference>
<comment type="caution">
    <text evidence="2">The sequence shown here is derived from an EMBL/GenBank/DDBJ whole genome shotgun (WGS) entry which is preliminary data.</text>
</comment>
<dbReference type="Gene3D" id="1.25.40.10">
    <property type="entry name" value="Tetratricopeptide repeat domain"/>
    <property type="match status" value="5"/>
</dbReference>
<dbReference type="Pfam" id="PF13181">
    <property type="entry name" value="TPR_8"/>
    <property type="match status" value="1"/>
</dbReference>
<proteinExistence type="predicted"/>
<sequence>MDFFNNKKRIVHRAIISAVASSLIAFNSFATTSEDYEKALTAFNQNEYDEAYIHLKNSLQKDPENLAAKILMGEILLINGYLTAAEMEFVEALEMGADINLLAEPLGNTWLFLNRYKEIVDFADLNKLSGEAEREWLMIRATACTRLEDEQCALRDYSTIVSRTPNFVPAINGLASIALQNEDLSKANSLIDKAMSLEPENAITWRLKGQLAYRQGDTDAATAHLQKALTFNRDDPIALRNLVDLYLEAKDYDTAKLFVDEIIEDTPNDPLAILLNSWLQSRDNQQAIDNAELKELNDFMAQLDPELITSQPMLLYISGLTNFFNNNMETAAKDFNAYLQQEPDDLQAVLMLSQVYMATQQDKQALALLERHQDALMEDPDSALLLGDLFIRQNKAFKAERLLQNLEYKYPNENKLQLFKIKLMAARGKQDEALSILEKNLPTYKDNAGFLFTYSLMNLQAQQFDNALKGANLLSELYPDEAEVYNLKAGILIRQGQLEEAKTNIEKALTQNPTLFPAKFNLAATESRLGNVETSNQLIEELLTLSPQHNETLMLKAFNLTKAGKVDEAKQIYLDLLTLTPSNSGARERVSSLYQQEGDIKNALYHLDLLIKDDFDNADYLLRKAALQLGNNQRADAEKTLSIVRNFINDDAGKLIAYADQARNIGDSEGALNAMARAHDIANTSTFVTLRYTSLLLDLQKNDKAQSLLATIPANQQQNPVYHFLKGRLAANKGNDESAINAFEKALEVDASFAQAFVAIYNYALNEQFVDVFLNTARKLVSENENNLLAKNLLAQYLFFIQEFDESIALYKELVEEPNLLNPAEAFNRLAIMHIEKSLVTAKNYARQAYELQPNSSKILDTFGHIKALQGDYEGSLKMLRDAFARDANDPNVRYHLGYTLAKLNRIDEAKKELEYAVNVERPFFRRPQARALLESL</sequence>
<organism evidence="2 3">
    <name type="scientific">Alteromonas marina</name>
    <dbReference type="NCBI Taxonomy" id="203795"/>
    <lineage>
        <taxon>Bacteria</taxon>
        <taxon>Pseudomonadati</taxon>
        <taxon>Pseudomonadota</taxon>
        <taxon>Gammaproteobacteria</taxon>
        <taxon>Alteromonadales</taxon>
        <taxon>Alteromonadaceae</taxon>
        <taxon>Alteromonas/Salinimonas group</taxon>
        <taxon>Alteromonas</taxon>
    </lineage>
</organism>
<evidence type="ECO:0000313" key="3">
    <source>
        <dbReference type="Proteomes" id="UP000031197"/>
    </source>
</evidence>
<gene>
    <name evidence="2" type="ORF">RJ41_03770</name>
</gene>
<dbReference type="InterPro" id="IPR019734">
    <property type="entry name" value="TPR_rpt"/>
</dbReference>
<feature type="chain" id="PRO_5005422939" evidence="1">
    <location>
        <begin position="31"/>
        <end position="937"/>
    </location>
</feature>
<dbReference type="InterPro" id="IPR014266">
    <property type="entry name" value="PEP-CTERM_TPR_PrsT"/>
</dbReference>